<sequence length="223" mass="24798">MKKSSRAGDASAMKAQSLSMQLASHRTSRSEQPKALHPALGAVGCRRSYVLRGCLSDDEDEEDDDDDDGSLGSGVRLRGRRPGSRESYRRLPLLSRPDLRRRRHYGGVLDQYRPAPAVRDRHDRGGCGSYHGLGLRSNGLLVLPYRDVAKRRDVGNGSRCLVRVASLGGYSGDRGDCRCREVGGGSMRRFPLFRVFAISITSWWLFRVRHSSGLFKRVAEVGH</sequence>
<gene>
    <name evidence="2" type="ordered locus">LOC_Os11g13460</name>
</gene>
<proteinExistence type="predicted"/>
<feature type="region of interest" description="Disordered" evidence="1">
    <location>
        <begin position="1"/>
        <end position="39"/>
    </location>
</feature>
<feature type="compositionally biased region" description="Acidic residues" evidence="1">
    <location>
        <begin position="57"/>
        <end position="69"/>
    </location>
</feature>
<evidence type="ECO:0000313" key="2">
    <source>
        <dbReference type="EMBL" id="AAX92890.1"/>
    </source>
</evidence>
<dbReference type="AlphaFoldDB" id="Q53KS1"/>
<evidence type="ECO:0000256" key="1">
    <source>
        <dbReference type="SAM" id="MobiDB-lite"/>
    </source>
</evidence>
<dbReference type="Proteomes" id="UP000000763">
    <property type="component" value="Chromosome 11"/>
</dbReference>
<feature type="region of interest" description="Disordered" evidence="1">
    <location>
        <begin position="57"/>
        <end position="93"/>
    </location>
</feature>
<reference evidence="3" key="2">
    <citation type="journal article" date="2008" name="Nucleic Acids Res.">
        <title>The rice annotation project database (RAP-DB): 2008 update.</title>
        <authorList>
            <consortium name="The rice annotation project (RAP)"/>
        </authorList>
    </citation>
    <scope>GENOME REANNOTATION</scope>
    <source>
        <strain evidence="3">cv. Nipponbare</strain>
    </source>
</reference>
<accession>Q53KS1</accession>
<protein>
    <submittedName>
        <fullName evidence="2">Uncharacterized protein</fullName>
    </submittedName>
</protein>
<evidence type="ECO:0000313" key="3">
    <source>
        <dbReference type="Proteomes" id="UP000000763"/>
    </source>
</evidence>
<dbReference type="EMBL" id="AC145809">
    <property type="protein sequence ID" value="AAX92890.1"/>
    <property type="molecule type" value="Genomic_DNA"/>
</dbReference>
<name>Q53KS1_ORYSJ</name>
<feature type="compositionally biased region" description="Polar residues" evidence="1">
    <location>
        <begin position="14"/>
        <end position="25"/>
    </location>
</feature>
<organism evidence="2 3">
    <name type="scientific">Oryza sativa subsp. japonica</name>
    <name type="common">Rice</name>
    <dbReference type="NCBI Taxonomy" id="39947"/>
    <lineage>
        <taxon>Eukaryota</taxon>
        <taxon>Viridiplantae</taxon>
        <taxon>Streptophyta</taxon>
        <taxon>Embryophyta</taxon>
        <taxon>Tracheophyta</taxon>
        <taxon>Spermatophyta</taxon>
        <taxon>Magnoliopsida</taxon>
        <taxon>Liliopsida</taxon>
        <taxon>Poales</taxon>
        <taxon>Poaceae</taxon>
        <taxon>BOP clade</taxon>
        <taxon>Oryzoideae</taxon>
        <taxon>Oryzeae</taxon>
        <taxon>Oryzinae</taxon>
        <taxon>Oryza</taxon>
        <taxon>Oryza sativa</taxon>
    </lineage>
</organism>
<reference evidence="3" key="1">
    <citation type="journal article" date="2005" name="Nature">
        <title>The map-based sequence of the rice genome.</title>
        <authorList>
            <consortium name="International rice genome sequencing project (IRGSP)"/>
            <person name="Matsumoto T."/>
            <person name="Wu J."/>
            <person name="Kanamori H."/>
            <person name="Katayose Y."/>
            <person name="Fujisawa M."/>
            <person name="Namiki N."/>
            <person name="Mizuno H."/>
            <person name="Yamamoto K."/>
            <person name="Antonio B.A."/>
            <person name="Baba T."/>
            <person name="Sakata K."/>
            <person name="Nagamura Y."/>
            <person name="Aoki H."/>
            <person name="Arikawa K."/>
            <person name="Arita K."/>
            <person name="Bito T."/>
            <person name="Chiden Y."/>
            <person name="Fujitsuka N."/>
            <person name="Fukunaka R."/>
            <person name="Hamada M."/>
            <person name="Harada C."/>
            <person name="Hayashi A."/>
            <person name="Hijishita S."/>
            <person name="Honda M."/>
            <person name="Hosokawa S."/>
            <person name="Ichikawa Y."/>
            <person name="Idonuma A."/>
            <person name="Iijima M."/>
            <person name="Ikeda M."/>
            <person name="Ikeno M."/>
            <person name="Ito K."/>
            <person name="Ito S."/>
            <person name="Ito T."/>
            <person name="Ito Y."/>
            <person name="Ito Y."/>
            <person name="Iwabuchi A."/>
            <person name="Kamiya K."/>
            <person name="Karasawa W."/>
            <person name="Kurita K."/>
            <person name="Katagiri S."/>
            <person name="Kikuta A."/>
            <person name="Kobayashi H."/>
            <person name="Kobayashi N."/>
            <person name="Machita K."/>
            <person name="Maehara T."/>
            <person name="Masukawa M."/>
            <person name="Mizubayashi T."/>
            <person name="Mukai Y."/>
            <person name="Nagasaki H."/>
            <person name="Nagata Y."/>
            <person name="Naito S."/>
            <person name="Nakashima M."/>
            <person name="Nakama Y."/>
            <person name="Nakamichi Y."/>
            <person name="Nakamura M."/>
            <person name="Meguro A."/>
            <person name="Negishi M."/>
            <person name="Ohta I."/>
            <person name="Ohta T."/>
            <person name="Okamoto M."/>
            <person name="Ono N."/>
            <person name="Saji S."/>
            <person name="Sakaguchi M."/>
            <person name="Sakai K."/>
            <person name="Shibata M."/>
            <person name="Shimokawa T."/>
            <person name="Song J."/>
            <person name="Takazaki Y."/>
            <person name="Terasawa K."/>
            <person name="Tsugane M."/>
            <person name="Tsuji K."/>
            <person name="Ueda S."/>
            <person name="Waki K."/>
            <person name="Yamagata H."/>
            <person name="Yamamoto M."/>
            <person name="Yamamoto S."/>
            <person name="Yamane H."/>
            <person name="Yoshiki S."/>
            <person name="Yoshihara R."/>
            <person name="Yukawa K."/>
            <person name="Zhong H."/>
            <person name="Yano M."/>
            <person name="Yuan Q."/>
            <person name="Ouyang S."/>
            <person name="Liu J."/>
            <person name="Jones K.M."/>
            <person name="Gansberger K."/>
            <person name="Moffat K."/>
            <person name="Hill J."/>
            <person name="Bera J."/>
            <person name="Fadrosh D."/>
            <person name="Jin S."/>
            <person name="Johri S."/>
            <person name="Kim M."/>
            <person name="Overton L."/>
            <person name="Reardon M."/>
            <person name="Tsitrin T."/>
            <person name="Vuong H."/>
            <person name="Weaver B."/>
            <person name="Ciecko A."/>
            <person name="Tallon L."/>
            <person name="Jackson J."/>
            <person name="Pai G."/>
            <person name="Aken S.V."/>
            <person name="Utterback T."/>
            <person name="Reidmuller S."/>
            <person name="Feldblyum T."/>
            <person name="Hsiao J."/>
            <person name="Zismann V."/>
            <person name="Iobst S."/>
            <person name="de Vazeille A.R."/>
            <person name="Buell C.R."/>
            <person name="Ying K."/>
            <person name="Li Y."/>
            <person name="Lu T."/>
            <person name="Huang Y."/>
            <person name="Zhao Q."/>
            <person name="Feng Q."/>
            <person name="Zhang L."/>
            <person name="Zhu J."/>
            <person name="Weng Q."/>
            <person name="Mu J."/>
            <person name="Lu Y."/>
            <person name="Fan D."/>
            <person name="Liu Y."/>
            <person name="Guan J."/>
            <person name="Zhang Y."/>
            <person name="Yu S."/>
            <person name="Liu X."/>
            <person name="Zhang Y."/>
            <person name="Hong G."/>
            <person name="Han B."/>
            <person name="Choisne N."/>
            <person name="Demange N."/>
            <person name="Orjeda G."/>
            <person name="Samain S."/>
            <person name="Cattolico L."/>
            <person name="Pelletier E."/>
            <person name="Couloux A."/>
            <person name="Segurens B."/>
            <person name="Wincker P."/>
            <person name="D'Hont A."/>
            <person name="Scarpelli C."/>
            <person name="Weissenbach J."/>
            <person name="Salanoubat M."/>
            <person name="Quetier F."/>
            <person name="Yu Y."/>
            <person name="Kim H.R."/>
            <person name="Rambo T."/>
            <person name="Currie J."/>
            <person name="Collura K."/>
            <person name="Luo M."/>
            <person name="Yang T."/>
            <person name="Ammiraju J.S.S."/>
            <person name="Engler F."/>
            <person name="Soderlund C."/>
            <person name="Wing R.A."/>
            <person name="Palmer L.E."/>
            <person name="de la Bastide M."/>
            <person name="Spiegel L."/>
            <person name="Nascimento L."/>
            <person name="Zutavern T."/>
            <person name="O'Shaughnessy A."/>
            <person name="Dike S."/>
            <person name="Dedhia N."/>
            <person name="Preston R."/>
            <person name="Balija V."/>
            <person name="McCombie W.R."/>
            <person name="Chow T."/>
            <person name="Chen H."/>
            <person name="Chung M."/>
            <person name="Chen C."/>
            <person name="Shaw J."/>
            <person name="Wu H."/>
            <person name="Hsiao K."/>
            <person name="Chao Y."/>
            <person name="Chu M."/>
            <person name="Cheng C."/>
            <person name="Hour A."/>
            <person name="Lee P."/>
            <person name="Lin S."/>
            <person name="Lin Y."/>
            <person name="Liou J."/>
            <person name="Liu S."/>
            <person name="Hsing Y."/>
            <person name="Raghuvanshi S."/>
            <person name="Mohanty A."/>
            <person name="Bharti A.K."/>
            <person name="Gaur A."/>
            <person name="Gupta V."/>
            <person name="Kumar D."/>
            <person name="Ravi V."/>
            <person name="Vij S."/>
            <person name="Kapur A."/>
            <person name="Khurana P."/>
            <person name="Khurana P."/>
            <person name="Khurana J.P."/>
            <person name="Tyagi A.K."/>
            <person name="Gaikwad K."/>
            <person name="Singh A."/>
            <person name="Dalal V."/>
            <person name="Srivastava S."/>
            <person name="Dixit A."/>
            <person name="Pal A.K."/>
            <person name="Ghazi I.A."/>
            <person name="Yadav M."/>
            <person name="Pandit A."/>
            <person name="Bhargava A."/>
            <person name="Sureshbabu K."/>
            <person name="Batra K."/>
            <person name="Sharma T.R."/>
            <person name="Mohapatra T."/>
            <person name="Singh N.K."/>
            <person name="Messing J."/>
            <person name="Nelson A.B."/>
            <person name="Fuks G."/>
            <person name="Kavchok S."/>
            <person name="Keizer G."/>
            <person name="Linton E."/>
            <person name="Llaca V."/>
            <person name="Song R."/>
            <person name="Tanyolac B."/>
            <person name="Young S."/>
            <person name="Ho-Il K."/>
            <person name="Hahn J.H."/>
            <person name="Sangsakoo G."/>
            <person name="Vanavichit A."/>
            <person name="de Mattos Luiz.A.T."/>
            <person name="Zimmer P.D."/>
            <person name="Malone G."/>
            <person name="Dellagostin O."/>
            <person name="de Oliveira A.C."/>
            <person name="Bevan M."/>
            <person name="Bancroft I."/>
            <person name="Minx P."/>
            <person name="Cordum H."/>
            <person name="Wilson R."/>
            <person name="Cheng Z."/>
            <person name="Jin W."/>
            <person name="Jiang J."/>
            <person name="Leong S.A."/>
            <person name="Iwama H."/>
            <person name="Gojobori T."/>
            <person name="Itoh T."/>
            <person name="Niimura Y."/>
            <person name="Fujii Y."/>
            <person name="Habara T."/>
            <person name="Sakai H."/>
            <person name="Sato Y."/>
            <person name="Wilson G."/>
            <person name="Kumar K."/>
            <person name="McCouch S."/>
            <person name="Juretic N."/>
            <person name="Hoen D."/>
            <person name="Wright S."/>
            <person name="Bruskiewich R."/>
            <person name="Bureau T."/>
            <person name="Miyao A."/>
            <person name="Hirochika H."/>
            <person name="Nishikawa T."/>
            <person name="Kadowaki K."/>
            <person name="Sugiura M."/>
            <person name="Burr B."/>
            <person name="Sasaki T."/>
        </authorList>
    </citation>
    <scope>NUCLEOTIDE SEQUENCE [LARGE SCALE GENOMIC DNA]</scope>
    <source>
        <strain evidence="3">cv. Nipponbare</strain>
    </source>
</reference>